<evidence type="ECO:0000313" key="2">
    <source>
        <dbReference type="EMBL" id="CAD8051149.1"/>
    </source>
</evidence>
<dbReference type="AlphaFoldDB" id="A0A8S1K780"/>
<proteinExistence type="predicted"/>
<accession>A0A8S1K780</accession>
<reference evidence="2" key="1">
    <citation type="submission" date="2021-01" db="EMBL/GenBank/DDBJ databases">
        <authorList>
            <consortium name="Genoscope - CEA"/>
            <person name="William W."/>
        </authorList>
    </citation>
    <scope>NUCLEOTIDE SEQUENCE</scope>
</reference>
<keyword evidence="3" id="KW-1185">Reference proteome</keyword>
<dbReference type="Proteomes" id="UP000692954">
    <property type="component" value="Unassembled WGS sequence"/>
</dbReference>
<feature type="signal peptide" evidence="1">
    <location>
        <begin position="1"/>
        <end position="17"/>
    </location>
</feature>
<name>A0A8S1K780_9CILI</name>
<feature type="chain" id="PRO_5035878694" evidence="1">
    <location>
        <begin position="18"/>
        <end position="90"/>
    </location>
</feature>
<sequence>MLEIQNLTLHFIQLFLAAELLEELKNLQKEKYIHKLEKIVMGGAIELEISRLLRYYARSVTGKAQYIVNSFFASALKHLQHIKEMLIQFY</sequence>
<evidence type="ECO:0000313" key="3">
    <source>
        <dbReference type="Proteomes" id="UP000692954"/>
    </source>
</evidence>
<organism evidence="2 3">
    <name type="scientific">Paramecium sonneborni</name>
    <dbReference type="NCBI Taxonomy" id="65129"/>
    <lineage>
        <taxon>Eukaryota</taxon>
        <taxon>Sar</taxon>
        <taxon>Alveolata</taxon>
        <taxon>Ciliophora</taxon>
        <taxon>Intramacronucleata</taxon>
        <taxon>Oligohymenophorea</taxon>
        <taxon>Peniculida</taxon>
        <taxon>Parameciidae</taxon>
        <taxon>Paramecium</taxon>
    </lineage>
</organism>
<gene>
    <name evidence="2" type="ORF">PSON_ATCC_30995.1.T0050381</name>
</gene>
<keyword evidence="1" id="KW-0732">Signal</keyword>
<protein>
    <submittedName>
        <fullName evidence="2">Uncharacterized protein</fullName>
    </submittedName>
</protein>
<dbReference type="OrthoDB" id="1935484at2759"/>
<evidence type="ECO:0000256" key="1">
    <source>
        <dbReference type="SAM" id="SignalP"/>
    </source>
</evidence>
<dbReference type="EMBL" id="CAJJDN010000005">
    <property type="protein sequence ID" value="CAD8051149.1"/>
    <property type="molecule type" value="Genomic_DNA"/>
</dbReference>
<comment type="caution">
    <text evidence="2">The sequence shown here is derived from an EMBL/GenBank/DDBJ whole genome shotgun (WGS) entry which is preliminary data.</text>
</comment>